<dbReference type="NCBIfam" id="TIGR00121">
    <property type="entry name" value="birA_ligase"/>
    <property type="match status" value="1"/>
</dbReference>
<dbReference type="Proteomes" id="UP000430345">
    <property type="component" value="Unassembled WGS sequence"/>
</dbReference>
<dbReference type="EMBL" id="WHJC01000195">
    <property type="protein sequence ID" value="MPQ44330.1"/>
    <property type="molecule type" value="Genomic_DNA"/>
</dbReference>
<dbReference type="InterPro" id="IPR004143">
    <property type="entry name" value="BPL_LPL_catalytic"/>
</dbReference>
<organism evidence="3 4">
    <name type="scientific">Clostridium tarantellae</name>
    <dbReference type="NCBI Taxonomy" id="39493"/>
    <lineage>
        <taxon>Bacteria</taxon>
        <taxon>Bacillati</taxon>
        <taxon>Bacillota</taxon>
        <taxon>Clostridia</taxon>
        <taxon>Eubacteriales</taxon>
        <taxon>Clostridiaceae</taxon>
        <taxon>Clostridium</taxon>
    </lineage>
</organism>
<dbReference type="SUPFAM" id="SSF55681">
    <property type="entry name" value="Class II aaRS and biotin synthetases"/>
    <property type="match status" value="1"/>
</dbReference>
<evidence type="ECO:0000313" key="3">
    <source>
        <dbReference type="EMBL" id="MPQ44330.1"/>
    </source>
</evidence>
<dbReference type="GO" id="GO:0009249">
    <property type="term" value="P:protein lipoylation"/>
    <property type="evidence" value="ECO:0007669"/>
    <property type="project" value="UniProtKB-ARBA"/>
</dbReference>
<dbReference type="GO" id="GO:0004077">
    <property type="term" value="F:biotin--[biotin carboxyl-carrier protein] ligase activity"/>
    <property type="evidence" value="ECO:0007669"/>
    <property type="project" value="UniProtKB-EC"/>
</dbReference>
<name>A0A6I1MMZ2_9CLOT</name>
<dbReference type="InterPro" id="IPR004408">
    <property type="entry name" value="Biotin_CoA_COase_ligase"/>
</dbReference>
<keyword evidence="4" id="KW-1185">Reference proteome</keyword>
<dbReference type="Pfam" id="PF03099">
    <property type="entry name" value="BPL_LplA_LipB"/>
    <property type="match status" value="1"/>
</dbReference>
<accession>A0A6I1MMZ2</accession>
<evidence type="ECO:0000256" key="1">
    <source>
        <dbReference type="ARBA" id="ARBA00022598"/>
    </source>
</evidence>
<dbReference type="Gene3D" id="2.30.30.100">
    <property type="match status" value="1"/>
</dbReference>
<reference evidence="3 4" key="1">
    <citation type="submission" date="2019-10" db="EMBL/GenBank/DDBJ databases">
        <title>The Genome Sequence of Clostridium tarantellae Isolated from Fish Brain.</title>
        <authorList>
            <person name="Bano L."/>
            <person name="Kiel M."/>
            <person name="Sales G."/>
            <person name="Doxey A.C."/>
            <person name="Mansfield M.J."/>
            <person name="Schiavone M."/>
            <person name="Rossetto O."/>
            <person name="Pirazzini M."/>
            <person name="Dobrindt U."/>
            <person name="Montecucco C."/>
        </authorList>
    </citation>
    <scope>NUCLEOTIDE SEQUENCE [LARGE SCALE GENOMIC DNA]</scope>
    <source>
        <strain evidence="3 4">DSM 3997</strain>
    </source>
</reference>
<keyword evidence="1 3" id="KW-0436">Ligase</keyword>
<dbReference type="EC" id="6.3.4.15" evidence="3"/>
<dbReference type="PANTHER" id="PTHR12835">
    <property type="entry name" value="BIOTIN PROTEIN LIGASE"/>
    <property type="match status" value="1"/>
</dbReference>
<proteinExistence type="predicted"/>
<dbReference type="GO" id="GO:0005737">
    <property type="term" value="C:cytoplasm"/>
    <property type="evidence" value="ECO:0007669"/>
    <property type="project" value="TreeGrafter"/>
</dbReference>
<dbReference type="PANTHER" id="PTHR12835:SF5">
    <property type="entry name" value="BIOTIN--PROTEIN LIGASE"/>
    <property type="match status" value="1"/>
</dbReference>
<dbReference type="CDD" id="cd16442">
    <property type="entry name" value="BPL"/>
    <property type="match status" value="1"/>
</dbReference>
<protein>
    <submittedName>
        <fullName evidence="3">Biotin--[acetyl-CoA-carboxylase] ligase</fullName>
        <ecNumber evidence="3">6.3.4.15</ecNumber>
    </submittedName>
</protein>
<dbReference type="PROSITE" id="PS51733">
    <property type="entry name" value="BPL_LPL_CATALYTIC"/>
    <property type="match status" value="1"/>
</dbReference>
<feature type="domain" description="BPL/LPL catalytic" evidence="2">
    <location>
        <begin position="8"/>
        <end position="196"/>
    </location>
</feature>
<dbReference type="InterPro" id="IPR045864">
    <property type="entry name" value="aa-tRNA-synth_II/BPL/LPL"/>
</dbReference>
<gene>
    <name evidence="3" type="ORF">GBZ86_11225</name>
</gene>
<comment type="caution">
    <text evidence="3">The sequence shown here is derived from an EMBL/GenBank/DDBJ whole genome shotgun (WGS) entry which is preliminary data.</text>
</comment>
<evidence type="ECO:0000259" key="2">
    <source>
        <dbReference type="PROSITE" id="PS51733"/>
    </source>
</evidence>
<dbReference type="Gene3D" id="3.30.930.10">
    <property type="entry name" value="Bira Bifunctional Protein, Domain 2"/>
    <property type="match status" value="1"/>
</dbReference>
<evidence type="ECO:0000313" key="4">
    <source>
        <dbReference type="Proteomes" id="UP000430345"/>
    </source>
</evidence>
<sequence>MLKDVISILDLSKLKTKYIGKKYFFYSNISSTNDIAKNSWKTNDTGTIFLAQTQNKGKGKNSKNWFSPKGGLYLSILIKEKKLSLKILQQIPLLTALCVCKTLKEFNVTTYIKWPNDIILNNKKLGGILCESKFKNNCIDYIIVGIGLNINSLNLNNNSLENIFTSLKNEFNIDFQINDILCCFLNNFEELWEQLLKTGFNNEFLDLYKKNSIILNKTVLLLNENKREIVYVLDILNTGKLVCKTSNGLIKHFVSGDVSIRGLNGYI</sequence>
<dbReference type="GO" id="GO:0016740">
    <property type="term" value="F:transferase activity"/>
    <property type="evidence" value="ECO:0007669"/>
    <property type="project" value="UniProtKB-ARBA"/>
</dbReference>
<dbReference type="AlphaFoldDB" id="A0A6I1MMZ2"/>